<dbReference type="EC" id="4.1.1.97" evidence="3"/>
<dbReference type="NCBIfam" id="NF010372">
    <property type="entry name" value="PRK13798.1"/>
    <property type="match status" value="1"/>
</dbReference>
<dbReference type="EMBL" id="SHAG01000020">
    <property type="protein sequence ID" value="RZO75982.1"/>
    <property type="molecule type" value="Genomic_DNA"/>
</dbReference>
<dbReference type="InterPro" id="IPR036778">
    <property type="entry name" value="OHCU_decarboxylase_sf"/>
</dbReference>
<evidence type="ECO:0000256" key="6">
    <source>
        <dbReference type="ARBA" id="ARBA00023239"/>
    </source>
</evidence>
<evidence type="ECO:0000256" key="1">
    <source>
        <dbReference type="ARBA" id="ARBA00001163"/>
    </source>
</evidence>
<dbReference type="GO" id="GO:0019628">
    <property type="term" value="P:urate catabolic process"/>
    <property type="evidence" value="ECO:0007669"/>
    <property type="project" value="TreeGrafter"/>
</dbReference>
<reference evidence="8 9" key="1">
    <citation type="submission" date="2019-02" db="EMBL/GenBank/DDBJ databases">
        <title>Prokaryotic population dynamics and viral predation in marine succession experiment using metagenomics: the confinement effect.</title>
        <authorList>
            <person name="Haro-Moreno J.M."/>
            <person name="Rodriguez-Valera F."/>
            <person name="Lopez-Perez M."/>
        </authorList>
    </citation>
    <scope>NUCLEOTIDE SEQUENCE [LARGE SCALE GENOMIC DNA]</scope>
    <source>
        <strain evidence="8">MED-G157</strain>
    </source>
</reference>
<organism evidence="8 9">
    <name type="scientific">OM182 bacterium</name>
    <dbReference type="NCBI Taxonomy" id="2510334"/>
    <lineage>
        <taxon>Bacteria</taxon>
        <taxon>Pseudomonadati</taxon>
        <taxon>Pseudomonadota</taxon>
        <taxon>Gammaproteobacteria</taxon>
        <taxon>OMG group</taxon>
        <taxon>OM182 clade</taxon>
    </lineage>
</organism>
<keyword evidence="5" id="KW-0210">Decarboxylase</keyword>
<comment type="catalytic activity">
    <reaction evidence="1">
        <text>5-hydroxy-2-oxo-4-ureido-2,5-dihydro-1H-imidazole-5-carboxylate + H(+) = (S)-allantoin + CO2</text>
        <dbReference type="Rhea" id="RHEA:26301"/>
        <dbReference type="ChEBI" id="CHEBI:15378"/>
        <dbReference type="ChEBI" id="CHEBI:15678"/>
        <dbReference type="ChEBI" id="CHEBI:16526"/>
        <dbReference type="ChEBI" id="CHEBI:58639"/>
        <dbReference type="EC" id="4.1.1.97"/>
    </reaction>
</comment>
<name>A0A520S0H9_9GAMM</name>
<evidence type="ECO:0000313" key="9">
    <source>
        <dbReference type="Proteomes" id="UP000316199"/>
    </source>
</evidence>
<comment type="pathway">
    <text evidence="2">Purine metabolism; urate degradation; (S)-allantoin from urate: step 3/3.</text>
</comment>
<dbReference type="PANTHER" id="PTHR43466:SF1">
    <property type="entry name" value="2-OXO-4-HYDROXY-4-CARBOXY-5-UREIDOIMIDAZOLINE DECARBOXYLASE-RELATED"/>
    <property type="match status" value="1"/>
</dbReference>
<dbReference type="PANTHER" id="PTHR43466">
    <property type="entry name" value="2-OXO-4-HYDROXY-4-CARBOXY-5-UREIDOIMIDAZOLINE DECARBOXYLASE-RELATED"/>
    <property type="match status" value="1"/>
</dbReference>
<dbReference type="GO" id="GO:0051997">
    <property type="term" value="F:2-oxo-4-hydroxy-4-carboxy-5-ureidoimidazoline decarboxylase activity"/>
    <property type="evidence" value="ECO:0007669"/>
    <property type="project" value="UniProtKB-EC"/>
</dbReference>
<evidence type="ECO:0000256" key="4">
    <source>
        <dbReference type="ARBA" id="ARBA00022631"/>
    </source>
</evidence>
<feature type="domain" description="Oxo-4-hydroxy-4-carboxy-5-ureidoimidazoline decarboxylase" evidence="7">
    <location>
        <begin position="7"/>
        <end position="163"/>
    </location>
</feature>
<accession>A0A520S0H9</accession>
<proteinExistence type="predicted"/>
<dbReference type="InterPro" id="IPR018020">
    <property type="entry name" value="OHCU_decarboxylase"/>
</dbReference>
<evidence type="ECO:0000259" key="7">
    <source>
        <dbReference type="Pfam" id="PF09349"/>
    </source>
</evidence>
<dbReference type="Pfam" id="PF09349">
    <property type="entry name" value="OHCU_decarbox"/>
    <property type="match status" value="1"/>
</dbReference>
<keyword evidence="4" id="KW-0659">Purine metabolism</keyword>
<gene>
    <name evidence="8" type="primary">uraD</name>
    <name evidence="8" type="ORF">EVA68_05560</name>
</gene>
<evidence type="ECO:0000256" key="5">
    <source>
        <dbReference type="ARBA" id="ARBA00022793"/>
    </source>
</evidence>
<evidence type="ECO:0000256" key="3">
    <source>
        <dbReference type="ARBA" id="ARBA00012257"/>
    </source>
</evidence>
<dbReference type="Gene3D" id="1.10.3330.10">
    <property type="entry name" value="Oxo-4-hydroxy-4-carboxy-5-ureidoimidazoline decarboxylase"/>
    <property type="match status" value="1"/>
</dbReference>
<dbReference type="SUPFAM" id="SSF158694">
    <property type="entry name" value="UraD-Like"/>
    <property type="match status" value="1"/>
</dbReference>
<evidence type="ECO:0000313" key="8">
    <source>
        <dbReference type="EMBL" id="RZO75982.1"/>
    </source>
</evidence>
<dbReference type="NCBIfam" id="TIGR03180">
    <property type="entry name" value="UraD_2"/>
    <property type="match status" value="1"/>
</dbReference>
<sequence>MRLEDFNKLRSEEAKIFLAQCCTCERWIEQIIISRPFSNRASLLERADDVWGGLDMEDYLEAFRGHPKIGDIKLLKGKYPRTQELAADEQSSLATASRAIMTDLAERNKEYEKKFGFIFIVCANRKSTSEMLAILLSRLPNNKEVELANAVEEQRKIYHLRIEKLL</sequence>
<dbReference type="InterPro" id="IPR017595">
    <property type="entry name" value="OHCU_decarboxylase-2"/>
</dbReference>
<dbReference type="GO" id="GO:0006144">
    <property type="term" value="P:purine nucleobase metabolic process"/>
    <property type="evidence" value="ECO:0007669"/>
    <property type="project" value="UniProtKB-KW"/>
</dbReference>
<dbReference type="Proteomes" id="UP000316199">
    <property type="component" value="Unassembled WGS sequence"/>
</dbReference>
<protein>
    <recommendedName>
        <fullName evidence="3">2-oxo-4-hydroxy-4-carboxy-5-ureidoimidazoline decarboxylase</fullName>
        <ecNumber evidence="3">4.1.1.97</ecNumber>
    </recommendedName>
</protein>
<evidence type="ECO:0000256" key="2">
    <source>
        <dbReference type="ARBA" id="ARBA00004754"/>
    </source>
</evidence>
<dbReference type="AlphaFoldDB" id="A0A520S0H9"/>
<keyword evidence="6 8" id="KW-0456">Lyase</keyword>
<comment type="caution">
    <text evidence="8">The sequence shown here is derived from an EMBL/GenBank/DDBJ whole genome shotgun (WGS) entry which is preliminary data.</text>
</comment>